<dbReference type="GO" id="GO:0016874">
    <property type="term" value="F:ligase activity"/>
    <property type="evidence" value="ECO:0007669"/>
    <property type="project" value="UniProtKB-KW"/>
</dbReference>
<proteinExistence type="predicted"/>
<protein>
    <submittedName>
        <fullName evidence="1">Putative amidoligase enzyme</fullName>
    </submittedName>
</protein>
<evidence type="ECO:0000313" key="1">
    <source>
        <dbReference type="EMBL" id="AYV84614.1"/>
    </source>
</evidence>
<keyword evidence="1" id="KW-0436">Ligase</keyword>
<gene>
    <name evidence="1" type="ORF">Hyperionvirus31_4</name>
</gene>
<name>A0A3G5ADB8_9VIRU</name>
<sequence>MSAYKTSFLDELKQYSDAIMAGRYEYGVYSEKNIVALHSKSDFAILGHAVKILDGTANRVTYLDHVETEPIYHFLIDTRQKIYILFVPNSLAMGAQLIDLIHASGVKINAIFVLGLLHFSYDHRGEAIVFFEIFGEEHVIFPNIEKKVSDLLRGSLDPNESIRPESEGRNILKEPNQNYLEKITCMPEIKNRIFHYEKEFPAIENEISYHELNKSTIPAKTLDLFPYYPGIMEYCLYLQQGASTTAKEAIANKSAYNDAFMKRLREYYNAMHEGKYIMKKSRSNDLIVLESKDDFSILGHHLTSNYKGTIIEYGEEYNYASYLFLMDTDHKIYLLFVPNKLAIGAQLFDLIYQSRKIDSIYVLGKLKAARVIAHTIQYEIIGWNELKYTGGVQKIVEEFFSKEWDLSSTYSIADFSIHSSEIYNREMACRLVIRDRMFYYYSLPEIPGVQEFLEFDAVIVPQSTLDLLAKSATVTEYCFYLQTQGTTKEAAAGSNSAYNDAFMKRLREYYNAMEEGKYSMRTDGFLVAFESKDDFSNLDHDLVGDYTGLVTEYGEAYNFASYLFLMDSKYEMYLLFVPNALAVGSQIFDLVKQSGKIDSIYVLGRLKAAPNYTIMYQIIGLDALGGSSIDIVKSKIEKVIVDEWHLDARYTPLRDEFSDFNKGASEVYRREVGCDRIIKNRVFHFDRLPDIPGKVEFREFDAVIVPQITLDLLAKSAGVVEYCKYIGGVTFPENRSVYFDDFLKQLIIFCKTMESDDNYLVVKVGYKPVNLVTFHRGSDFALLNHVVLKNPNFKTELLERRKLYQGDVYTHLEYIFVMDNEKNIYFLFKPNVVAFGAIYFHLINESKIGGNVYVIGNILIMGSEKGFEVIYEFGFEEMMKDASHVKVVEEFLKKQFGPGVDVKESPLPVSYPNDRYGQYVMCNAALRDRAYFYGGSSPGTMETSFRKYFGDVLTRAEMIHYIEEMKKGEVIGFCDQLTNQKISIHLGKRRGNELKQNMVIDVRENLDKLLALENLVEVLKSIPVGEFPGGNKMGEYRKLVGLYEGMEIKYGKIIDSLENADYVLKFERGRFGRNNVSEINYGFLEKNLGRLVAVEEQDLGKCFRDMLGLVVEEKLHEYNLMNPVYVYGKERLVIVSLPVNKNSWGKFKDVLDKMKRLYEIYKKSGTAIYEGWDTNLVKYLGVYENDGTDDPKKVPYVVLMRNKLAGNDIVGGYLTLPAKAREKAGVPMFSNEPVIMAEFDKEYSQVYVTPSYQFSANKDKPISFSYYLLNKYNEACGAGGQKGWLRTREISKVFEYMVYNWGYHSFVSSNVMFFTCNGAIEFTDENKKHNGFIEQAGERVSILKFAKASKISYLVYGVGLIYESIRGKELLLDDLTVGAESVIKILKTSETDDLEAIVRSSIDFGRRNNDEHMRSYLNGSDYVTLNKFRNLILKSIVIGPVGIDGGDAEKLLGVIIMNNFSDKYFFIKFAKFMSNANDYLVFIVRGGGDDSFIIFANKVNGVVKLYCFNPFDEKGAGLLCGWIYELISPERTFYDFISGEGFLGYVEEMLGEELVSLCKSSGEGISGSGYMVFNVIQNASDPKVFYEKAEGGKIFKSVRKVLGRGIDMFVFLNKYYEVNKQYNFKGGFVDVLYRLDGFLNLERIGSSIKAICGAEFEDIDMDKVVRNLVGILSYKFLYRDEIRELLGLKEKIGVYFPLVIDRASEEILDIFRESYFGIEIESCFHFEGLSPEFNTVDQWLGTDEDIDKAIDYFNKIGKMGLLPSDKNKAGYNDFVTDVPYDQNYSRWRLHQDQSINCHTGVSGVEGADWSGKLTSHPIEIVTPILNFGDNVSGLSEMGLEMKKKLFGENFGRRYTYMNGLFFLTMFYNLMLNNGVDKMYKPNLKVVTRRNNSQGMHMHISNSHLGLVGVKGVYAGLGGLKMLHFVRVFAYFEGVIRTFLLRPLDLKDRGNHWSKSIYYSREKYISRTELAEADKSVISDKIYLLLFESLRGGGKRDDGKIAKMFNNVRDNVLVKHGSVYPGAFALRIHNESECSRNDILPNLECKGHIEVRLHHSTDDFAEMYNWALFINLLLTKCIADIDRLDSLGKHDTDEFKSEFLKLVPSFPRVEKEGGEIANTGVSVTIFDKLFDKYIQNNTLKKFYRSRSKNAGIKSSKGDSGTLFVMHPEAIFDSNGEMLKESLLVSLMKAFPLDPGIRLPYDPKEKFEQILGKSVQAGGRQVVKYKIKYLGLK</sequence>
<dbReference type="EMBL" id="MK072413">
    <property type="protein sequence ID" value="AYV84614.1"/>
    <property type="molecule type" value="Genomic_DNA"/>
</dbReference>
<reference evidence="1" key="1">
    <citation type="submission" date="2018-10" db="EMBL/GenBank/DDBJ databases">
        <title>Hidden diversity of soil giant viruses.</title>
        <authorList>
            <person name="Schulz F."/>
            <person name="Alteio L."/>
            <person name="Goudeau D."/>
            <person name="Ryan E.M."/>
            <person name="Malmstrom R.R."/>
            <person name="Blanchard J."/>
            <person name="Woyke T."/>
        </authorList>
    </citation>
    <scope>NUCLEOTIDE SEQUENCE</scope>
    <source>
        <strain evidence="1">HYV1</strain>
    </source>
</reference>
<accession>A0A3G5ADB8</accession>
<organism evidence="1">
    <name type="scientific">Hyperionvirus sp</name>
    <dbReference type="NCBI Taxonomy" id="2487770"/>
    <lineage>
        <taxon>Viruses</taxon>
        <taxon>Varidnaviria</taxon>
        <taxon>Bamfordvirae</taxon>
        <taxon>Nucleocytoviricota</taxon>
        <taxon>Megaviricetes</taxon>
        <taxon>Imitervirales</taxon>
        <taxon>Mimiviridae</taxon>
        <taxon>Klosneuvirinae</taxon>
    </lineage>
</organism>